<dbReference type="Proteomes" id="UP000239549">
    <property type="component" value="Unassembled WGS sequence"/>
</dbReference>
<evidence type="ECO:0000313" key="4">
    <source>
        <dbReference type="Proteomes" id="UP000239549"/>
    </source>
</evidence>
<evidence type="ECO:0000256" key="1">
    <source>
        <dbReference type="ARBA" id="ARBA00007569"/>
    </source>
</evidence>
<dbReference type="Pfam" id="PF00329">
    <property type="entry name" value="Complex1_30kDa"/>
    <property type="match status" value="1"/>
</dbReference>
<comment type="caution">
    <text evidence="3">The sequence shown here is derived from an EMBL/GenBank/DDBJ whole genome shotgun (WGS) entry which is preliminary data.</text>
</comment>
<keyword evidence="4" id="KW-1185">Reference proteome</keyword>
<dbReference type="InterPro" id="IPR037232">
    <property type="entry name" value="NADH_quin_OxRdtase_su_C/D-like"/>
</dbReference>
<keyword evidence="3" id="KW-0830">Ubiquinone</keyword>
<proteinExistence type="inferred from homology"/>
<organism evidence="3 4">
    <name type="scientific">Desulfocucumis palustris</name>
    <dbReference type="NCBI Taxonomy" id="1898651"/>
    <lineage>
        <taxon>Bacteria</taxon>
        <taxon>Bacillati</taxon>
        <taxon>Bacillota</taxon>
        <taxon>Clostridia</taxon>
        <taxon>Eubacteriales</taxon>
        <taxon>Desulfocucumaceae</taxon>
        <taxon>Desulfocucumis</taxon>
    </lineage>
</organism>
<protein>
    <submittedName>
        <fullName evidence="3">NADH-ubiquinone oxidoreductase chain C</fullName>
    </submittedName>
</protein>
<dbReference type="InterPro" id="IPR001268">
    <property type="entry name" value="NADH_UbQ_OxRdtase_30kDa_su"/>
</dbReference>
<dbReference type="EMBL" id="BFAV01000104">
    <property type="protein sequence ID" value="GBF33513.1"/>
    <property type="molecule type" value="Genomic_DNA"/>
</dbReference>
<sequence length="142" mass="16295">MQALLEKFPNIEVQENQMVIVSADDLIPFMSEVKENPDYALDLLTNLTAAEYNDHFETVYNLISITNGFDLMVKVKLTDKDNPSVPSLCPLWGGANWQERETYDLMGINFTDYPGHPTRILLLDTFNGHPLRKDFKWEGGRE</sequence>
<accession>A0A2L2XCS2</accession>
<dbReference type="Gene3D" id="3.30.460.80">
    <property type="entry name" value="NADH:ubiquinone oxidoreductase, 30kDa subunit"/>
    <property type="match status" value="1"/>
</dbReference>
<name>A0A2L2XCS2_9FIRM</name>
<evidence type="ECO:0000313" key="3">
    <source>
        <dbReference type="EMBL" id="GBF33513.1"/>
    </source>
</evidence>
<dbReference type="AlphaFoldDB" id="A0A2L2XCS2"/>
<dbReference type="OrthoDB" id="9803286at2"/>
<dbReference type="SUPFAM" id="SSF143243">
    <property type="entry name" value="Nqo5-like"/>
    <property type="match status" value="1"/>
</dbReference>
<feature type="domain" description="NADH:ubiquinone oxidoreductase 30kDa subunit" evidence="2">
    <location>
        <begin position="20"/>
        <end position="139"/>
    </location>
</feature>
<reference evidence="4" key="1">
    <citation type="submission" date="2018-02" db="EMBL/GenBank/DDBJ databases">
        <title>Genome sequence of Desulfocucumis palustris strain NAW-5.</title>
        <authorList>
            <person name="Watanabe M."/>
            <person name="Kojima H."/>
            <person name="Fukui M."/>
        </authorList>
    </citation>
    <scope>NUCLEOTIDE SEQUENCE [LARGE SCALE GENOMIC DNA]</scope>
    <source>
        <strain evidence="4">NAW-5</strain>
    </source>
</reference>
<evidence type="ECO:0000259" key="2">
    <source>
        <dbReference type="Pfam" id="PF00329"/>
    </source>
</evidence>
<comment type="similarity">
    <text evidence="1">Belongs to the complex I 30 kDa subunit family.</text>
</comment>
<dbReference type="PANTHER" id="PTHR10884:SF14">
    <property type="entry name" value="NADH DEHYDROGENASE [UBIQUINONE] IRON-SULFUR PROTEIN 3, MITOCHONDRIAL"/>
    <property type="match status" value="1"/>
</dbReference>
<dbReference type="GO" id="GO:0008137">
    <property type="term" value="F:NADH dehydrogenase (ubiquinone) activity"/>
    <property type="evidence" value="ECO:0007669"/>
    <property type="project" value="InterPro"/>
</dbReference>
<gene>
    <name evidence="3" type="ORF">DCCM_2615</name>
</gene>
<dbReference type="PANTHER" id="PTHR10884">
    <property type="entry name" value="NADH DEHYDROGENASE UBIQUINONE IRON-SULFUR PROTEIN 3"/>
    <property type="match status" value="1"/>
</dbReference>